<dbReference type="PANTHER" id="PTHR43566">
    <property type="entry name" value="CONSERVED PROTEIN"/>
    <property type="match status" value="1"/>
</dbReference>
<dbReference type="KEGG" id="tcm:HL41_07745"/>
<dbReference type="AlphaFoldDB" id="A0A075WTJ6"/>
<protein>
    <recommendedName>
        <fullName evidence="1">DUF4143 domain-containing protein</fullName>
    </recommendedName>
</protein>
<evidence type="ECO:0000313" key="3">
    <source>
        <dbReference type="Proteomes" id="UP000028481"/>
    </source>
</evidence>
<dbReference type="Pfam" id="PF13635">
    <property type="entry name" value="DUF4143"/>
    <property type="match status" value="1"/>
</dbReference>
<dbReference type="PANTHER" id="PTHR43566:SF1">
    <property type="entry name" value="AAA+ ATPASE DOMAIN-CONTAINING PROTEIN"/>
    <property type="match status" value="1"/>
</dbReference>
<evidence type="ECO:0000259" key="1">
    <source>
        <dbReference type="Pfam" id="PF13635"/>
    </source>
</evidence>
<proteinExistence type="predicted"/>
<reference evidence="2 3" key="1">
    <citation type="journal article" date="2015" name="Genome Announc.">
        <title>Genome Sequence of a Sulfate-Reducing Thermophilic Bacterium, Thermodesulfobacterium commune DSM 2178T (Phylum Thermodesulfobacteria).</title>
        <authorList>
            <person name="Bhatnagar S."/>
            <person name="Badger J.H."/>
            <person name="Madupu R."/>
            <person name="Khouri H.M."/>
            <person name="O'Connor E.M."/>
            <person name="Robb F.T."/>
            <person name="Ward N.L."/>
            <person name="Eisen J.A."/>
        </authorList>
    </citation>
    <scope>NUCLEOTIDE SEQUENCE [LARGE SCALE GENOMIC DNA]</scope>
    <source>
        <strain evidence="2 3">DSM 2178</strain>
    </source>
</reference>
<feature type="domain" description="DUF4143" evidence="1">
    <location>
        <begin position="8"/>
        <end position="41"/>
    </location>
</feature>
<gene>
    <name evidence="2" type="ORF">HL41_07745</name>
</gene>
<dbReference type="PaxDb" id="289377-HL41_07745"/>
<dbReference type="STRING" id="289377.HL41_07745"/>
<keyword evidence="3" id="KW-1185">Reference proteome</keyword>
<dbReference type="eggNOG" id="COG1373">
    <property type="taxonomic scope" value="Bacteria"/>
</dbReference>
<dbReference type="HOGENOM" id="CLU_2345730_0_0_0"/>
<dbReference type="Proteomes" id="UP000028481">
    <property type="component" value="Chromosome"/>
</dbReference>
<name>A0A075WTJ6_9BACT</name>
<dbReference type="EMBL" id="CP008796">
    <property type="protein sequence ID" value="AIH04574.1"/>
    <property type="molecule type" value="Genomic_DNA"/>
</dbReference>
<dbReference type="InterPro" id="IPR025420">
    <property type="entry name" value="DUF4143"/>
</dbReference>
<sequence length="97" mass="11681">MLKEKARQNFAKIYFWRTKDKSEVDFVVERGNEVIPVEVKYKRLTKPEITRGMRSFIERYKPKKAFIVNLELESTFCLNSTKLYVVPYYKLLTDCFL</sequence>
<dbReference type="OrthoDB" id="9783412at2"/>
<evidence type="ECO:0000313" key="2">
    <source>
        <dbReference type="EMBL" id="AIH04574.1"/>
    </source>
</evidence>
<organism evidence="2 3">
    <name type="scientific">Thermodesulfobacterium commune DSM 2178</name>
    <dbReference type="NCBI Taxonomy" id="289377"/>
    <lineage>
        <taxon>Bacteria</taxon>
        <taxon>Pseudomonadati</taxon>
        <taxon>Thermodesulfobacteriota</taxon>
        <taxon>Thermodesulfobacteria</taxon>
        <taxon>Thermodesulfobacteriales</taxon>
        <taxon>Thermodesulfobacteriaceae</taxon>
        <taxon>Thermodesulfobacterium</taxon>
    </lineage>
</organism>
<accession>A0A075WTJ6</accession>